<keyword evidence="8" id="KW-1185">Reference proteome</keyword>
<dbReference type="InterPro" id="IPR013087">
    <property type="entry name" value="Znf_C2H2_type"/>
</dbReference>
<dbReference type="SMART" id="SM00355">
    <property type="entry name" value="ZnF_C2H2"/>
    <property type="match status" value="11"/>
</dbReference>
<feature type="region of interest" description="Disordered" evidence="6">
    <location>
        <begin position="944"/>
        <end position="994"/>
    </location>
</feature>
<dbReference type="Proteomes" id="UP000694844">
    <property type="component" value="Chromosome 5"/>
</dbReference>
<feature type="compositionally biased region" description="Polar residues" evidence="6">
    <location>
        <begin position="124"/>
        <end position="137"/>
    </location>
</feature>
<dbReference type="InterPro" id="IPR050688">
    <property type="entry name" value="Zinc_finger/UBP_domain"/>
</dbReference>
<feature type="compositionally biased region" description="Basic and acidic residues" evidence="6">
    <location>
        <begin position="1610"/>
        <end position="1631"/>
    </location>
</feature>
<evidence type="ECO:0000313" key="8">
    <source>
        <dbReference type="Proteomes" id="UP000694844"/>
    </source>
</evidence>
<feature type="region of interest" description="Disordered" evidence="6">
    <location>
        <begin position="265"/>
        <end position="315"/>
    </location>
</feature>
<feature type="compositionally biased region" description="Polar residues" evidence="6">
    <location>
        <begin position="950"/>
        <end position="969"/>
    </location>
</feature>
<feature type="compositionally biased region" description="Basic and acidic residues" evidence="6">
    <location>
        <begin position="106"/>
        <end position="120"/>
    </location>
</feature>
<feature type="region of interest" description="Disordered" evidence="6">
    <location>
        <begin position="69"/>
        <end position="207"/>
    </location>
</feature>
<dbReference type="Gene3D" id="3.30.160.60">
    <property type="entry name" value="Classic Zinc Finger"/>
    <property type="match status" value="1"/>
</dbReference>
<gene>
    <name evidence="9" type="primary">LOC111136295</name>
</gene>
<evidence type="ECO:0000256" key="5">
    <source>
        <dbReference type="PROSITE-ProRule" id="PRU00042"/>
    </source>
</evidence>
<feature type="compositionally biased region" description="Low complexity" evidence="6">
    <location>
        <begin position="454"/>
        <end position="463"/>
    </location>
</feature>
<evidence type="ECO:0000256" key="3">
    <source>
        <dbReference type="ARBA" id="ARBA00022771"/>
    </source>
</evidence>
<feature type="compositionally biased region" description="Polar residues" evidence="6">
    <location>
        <begin position="385"/>
        <end position="399"/>
    </location>
</feature>
<feature type="compositionally biased region" description="Basic and acidic residues" evidence="6">
    <location>
        <begin position="410"/>
        <end position="437"/>
    </location>
</feature>
<feature type="domain" description="C2H2-type" evidence="7">
    <location>
        <begin position="743"/>
        <end position="770"/>
    </location>
</feature>
<accession>A0A8B8ES20</accession>
<feature type="domain" description="C2H2-type" evidence="7">
    <location>
        <begin position="1349"/>
        <end position="1377"/>
    </location>
</feature>
<keyword evidence="1" id="KW-0479">Metal-binding</keyword>
<proteinExistence type="predicted"/>
<feature type="region of interest" description="Disordered" evidence="6">
    <location>
        <begin position="1726"/>
        <end position="1775"/>
    </location>
</feature>
<keyword evidence="3 5" id="KW-0863">Zinc-finger</keyword>
<dbReference type="PANTHER" id="PTHR24403:SF67">
    <property type="entry name" value="FI01116P-RELATED"/>
    <property type="match status" value="1"/>
</dbReference>
<evidence type="ECO:0000256" key="4">
    <source>
        <dbReference type="ARBA" id="ARBA00022833"/>
    </source>
</evidence>
<dbReference type="OrthoDB" id="6153381at2759"/>
<feature type="compositionally biased region" description="Basic and acidic residues" evidence="6">
    <location>
        <begin position="339"/>
        <end position="350"/>
    </location>
</feature>
<feature type="region of interest" description="Disordered" evidence="6">
    <location>
        <begin position="1"/>
        <end position="20"/>
    </location>
</feature>
<feature type="compositionally biased region" description="Polar residues" evidence="6">
    <location>
        <begin position="277"/>
        <end position="289"/>
    </location>
</feature>
<feature type="region of interest" description="Disordered" evidence="6">
    <location>
        <begin position="1558"/>
        <end position="1652"/>
    </location>
</feature>
<feature type="region of interest" description="Disordered" evidence="6">
    <location>
        <begin position="1412"/>
        <end position="1443"/>
    </location>
</feature>
<dbReference type="GO" id="GO:0005634">
    <property type="term" value="C:nucleus"/>
    <property type="evidence" value="ECO:0007669"/>
    <property type="project" value="TreeGrafter"/>
</dbReference>
<feature type="compositionally biased region" description="Basic and acidic residues" evidence="6">
    <location>
        <begin position="290"/>
        <end position="302"/>
    </location>
</feature>
<keyword evidence="2" id="KW-0677">Repeat</keyword>
<evidence type="ECO:0000256" key="6">
    <source>
        <dbReference type="SAM" id="MobiDB-lite"/>
    </source>
</evidence>
<protein>
    <submittedName>
        <fullName evidence="9">Uncharacterized protein LOC111136295</fullName>
    </submittedName>
</protein>
<feature type="compositionally biased region" description="Basic residues" evidence="6">
    <location>
        <begin position="974"/>
        <end position="988"/>
    </location>
</feature>
<feature type="region of interest" description="Disordered" evidence="6">
    <location>
        <begin position="901"/>
        <end position="930"/>
    </location>
</feature>
<feature type="compositionally biased region" description="Polar residues" evidence="6">
    <location>
        <begin position="1558"/>
        <end position="1569"/>
    </location>
</feature>
<evidence type="ECO:0000256" key="2">
    <source>
        <dbReference type="ARBA" id="ARBA00022737"/>
    </source>
</evidence>
<sequence length="1892" mass="210160">METEELNEVEAHKNGGISSLSTLAIVSDQQKKLSIPAVVVRNENNDIIEQMDEANVDISQTIRRNLKSKLIQRANSPVKEQTGKVQEALSENSESGSEEGLSDSSDTEKETATEPRKEDGESAGQITEESQIVVTVTKSKEIESAMGTEQGKEGETSVPPVKESKELESSTAVEQEKKDGKSTCPVKESKEMESVTDVKQGQDGGKNVCQVSESITIKDPGLEGGESADTIKEGEQEVGTVKHPPSAVKEGEKIVSALGDKEVKTAKEQVACGDSPGQENNELNSATSTEQEKVEGKERKVETAPALGKDNKISSNKDFITETEAKVVPENITTDTNQESDKKIPSEDVATKVGETTMEQTLSEEDTQKKTTVEIVAEEEKDQAVNKNLTENDNSCSNKKSVELNGMSSDQHDVTEIASKEGGSEAKKDTNTDKTVEDEADNEKDFSQFNLTKATPASSTGTPSLPPPPLMIPALGLAVNPATLPAVGQFPRGAVDLNTVAMQQFQQFNVQPSAENAPPPLTRVIYTPAVASPYPAGVGRFPAPGQAINVIQGSQVTQGSPSIITGLPVGIVPFMQTSNVGPMVHQQNPAIVHRMPPVLAISSTAAPASGHAIQRVFQSPTGSPGVGPPTLSNQASPVSFVPLSSASPLIQPGITVNRSVAAAPQVVSTTSPPPLILATQTQVRPTGASAITTINTRSPTIIPLQTQPKPSTSSLQQTADASTYVDNDTMDVAHVNKVKMFYFQCDKCTFVTKSAQNFRRHCMLHLNYKPYACSNCGFSSCNKYGFSGHLKNHQECVGQKFVYKKDYEVERQLERNVNACKCHKWVSDEENDKSSKELFGDQRRFRFTAKKSEPGNTVLHSEISGETTEDSSPDVQLGVVRKTYSGKRKIRDILGEMENNSRKQVEHTNKKISCSDVTERNNDKSVSEIGENPLSVKIGCKEEDNDTEGMSETMESLPTVENNDSTSESEGQKYKKRPRRLRQRKQNGTRKTSSYLKKNFQKAKKLIMLNKKKLKRRRNQASKVQNFEIVDESNILDLPRVRKFKTTFDPSPDIYKRRKREYFEEEEFQRPSKMPTPPKPEPKETPLYYKCPYCEHSGDTAVGIKRHAFWVHNMCEYTCNLCMYISMSKQECLKHCYADHPGTSPCIKRSFCKAMEVEEITDNRNSQKEDKSDDKVDEKENDEREGSDLGSVGKESLEESRPQTKYPMKGPPSVRCVQCDMQFTRKGMQFHLLRMHQLFMYKCSHCKFVSHTIEPVTNHCSSNHDSKVCKPMRITYDLDLGHDLIEFIPKQKSKEIKKSKFSRVLKLKQNLKRKVRPLSMKANCPLCGFASNYIGVQRHLSMRHKLKKLQCGRCGHATYNKADALQHSSKVHKEETPYVLRTFADIETVEAMSKDELKKCGVVIFEQKEGPSFNSESAEADGDMDVKSKEPTPGASPEKDSNRGEWVSCPVCFAEKRTLRGVELHMMHLHKICNWLCGRCGFQSTDKYVTLQHSVDLHKDEDPMISRTLVNLDKYLTEKNMELGYRSATTNQLVVKSDPYKPDFDDNESVDSYLNLESQKSQEGASRGSSVDHEFSSYRKASKHRSCSPKGSDYGSVVAAASDKLSPKKPTRDSPRDLSRDSPRIPDRESEQSDSSEDGIILKKKRNKKSPVVARASPSIGYTPSSFVVRPKDMNQLSQGFSCVYCNYAAPLRHQVRLHCYDKHTNHPACVMEFIVNGEEKFYRNDGTEETVTDSPENSDAEFKTKTVKGENSVGGSDCSLSGTEKKTKTSSCDVDSVKEDGNIHSNIRRSESLTSGETDSDELVSSEIIDNGGKRFRRGLKRKLRFDNPLKTLVNKLNSSQISLEDTFNGTLDEVDSFLNKFGVRTLNMDMLTQQQFSDFIERFGSCLQPV</sequence>
<evidence type="ECO:0000259" key="7">
    <source>
        <dbReference type="PROSITE" id="PS50157"/>
    </source>
</evidence>
<dbReference type="GeneID" id="111136295"/>
<name>A0A8B8ES20_CRAVI</name>
<dbReference type="RefSeq" id="XP_022342754.1">
    <property type="nucleotide sequence ID" value="XM_022487046.1"/>
</dbReference>
<feature type="compositionally biased region" description="Basic and acidic residues" evidence="6">
    <location>
        <begin position="1162"/>
        <end position="1187"/>
    </location>
</feature>
<feature type="compositionally biased region" description="Basic and acidic residues" evidence="6">
    <location>
        <begin position="917"/>
        <end position="926"/>
    </location>
</feature>
<dbReference type="GO" id="GO:0008270">
    <property type="term" value="F:zinc ion binding"/>
    <property type="evidence" value="ECO:0007669"/>
    <property type="project" value="UniProtKB-KW"/>
</dbReference>
<evidence type="ECO:0000256" key="1">
    <source>
        <dbReference type="ARBA" id="ARBA00022723"/>
    </source>
</evidence>
<feature type="compositionally biased region" description="Basic and acidic residues" evidence="6">
    <location>
        <begin position="162"/>
        <end position="193"/>
    </location>
</feature>
<reference evidence="9" key="1">
    <citation type="submission" date="2025-08" db="UniProtKB">
        <authorList>
            <consortium name="RefSeq"/>
        </authorList>
    </citation>
    <scope>IDENTIFICATION</scope>
    <source>
        <tissue evidence="9">Whole sample</tissue>
    </source>
</reference>
<dbReference type="KEGG" id="cvn:111136295"/>
<evidence type="ECO:0000313" key="9">
    <source>
        <dbReference type="RefSeq" id="XP_022342754.1"/>
    </source>
</evidence>
<feature type="region of interest" description="Disordered" evidence="6">
    <location>
        <begin position="1162"/>
        <end position="1211"/>
    </location>
</feature>
<feature type="region of interest" description="Disordered" evidence="6">
    <location>
        <begin position="328"/>
        <end position="467"/>
    </location>
</feature>
<dbReference type="PROSITE" id="PS50157">
    <property type="entry name" value="ZINC_FINGER_C2H2_2"/>
    <property type="match status" value="2"/>
</dbReference>
<dbReference type="GO" id="GO:0045944">
    <property type="term" value="P:positive regulation of transcription by RNA polymerase II"/>
    <property type="evidence" value="ECO:0007669"/>
    <property type="project" value="TreeGrafter"/>
</dbReference>
<feature type="compositionally biased region" description="Acidic residues" evidence="6">
    <location>
        <begin position="1728"/>
        <end position="1740"/>
    </location>
</feature>
<keyword evidence="4" id="KW-0862">Zinc</keyword>
<organism evidence="8 9">
    <name type="scientific">Crassostrea virginica</name>
    <name type="common">Eastern oyster</name>
    <dbReference type="NCBI Taxonomy" id="6565"/>
    <lineage>
        <taxon>Eukaryota</taxon>
        <taxon>Metazoa</taxon>
        <taxon>Spiralia</taxon>
        <taxon>Lophotrochozoa</taxon>
        <taxon>Mollusca</taxon>
        <taxon>Bivalvia</taxon>
        <taxon>Autobranchia</taxon>
        <taxon>Pteriomorphia</taxon>
        <taxon>Ostreida</taxon>
        <taxon>Ostreoidea</taxon>
        <taxon>Ostreidae</taxon>
        <taxon>Crassostrea</taxon>
    </lineage>
</organism>
<dbReference type="PANTHER" id="PTHR24403">
    <property type="entry name" value="ZINC FINGER PROTEIN"/>
    <property type="match status" value="1"/>
</dbReference>